<dbReference type="InterPro" id="IPR029063">
    <property type="entry name" value="SAM-dependent_MTases_sf"/>
</dbReference>
<dbReference type="EMBL" id="MU839834">
    <property type="protein sequence ID" value="KAK1755006.1"/>
    <property type="molecule type" value="Genomic_DNA"/>
</dbReference>
<name>A0AAJ0F4V5_9PEZI</name>
<dbReference type="GO" id="GO:0005829">
    <property type="term" value="C:cytosol"/>
    <property type="evidence" value="ECO:0007669"/>
    <property type="project" value="TreeGrafter"/>
</dbReference>
<accession>A0AAJ0F4V5</accession>
<evidence type="ECO:0000313" key="1">
    <source>
        <dbReference type="EMBL" id="KAK1755006.1"/>
    </source>
</evidence>
<dbReference type="PANTHER" id="PTHR14614:SF156">
    <property type="entry name" value="PROTEIN-LYSINE N-METHYLTRANSFERASE EFM2"/>
    <property type="match status" value="1"/>
</dbReference>
<keyword evidence="1" id="KW-0808">Transferase</keyword>
<keyword evidence="2" id="KW-1185">Reference proteome</keyword>
<gene>
    <name evidence="1" type="ORF">QBC47DRAFT_382453</name>
</gene>
<dbReference type="GO" id="GO:0032259">
    <property type="term" value="P:methylation"/>
    <property type="evidence" value="ECO:0007669"/>
    <property type="project" value="UniProtKB-KW"/>
</dbReference>
<organism evidence="1 2">
    <name type="scientific">Echria macrotheca</name>
    <dbReference type="NCBI Taxonomy" id="438768"/>
    <lineage>
        <taxon>Eukaryota</taxon>
        <taxon>Fungi</taxon>
        <taxon>Dikarya</taxon>
        <taxon>Ascomycota</taxon>
        <taxon>Pezizomycotina</taxon>
        <taxon>Sordariomycetes</taxon>
        <taxon>Sordariomycetidae</taxon>
        <taxon>Sordariales</taxon>
        <taxon>Schizotheciaceae</taxon>
        <taxon>Echria</taxon>
    </lineage>
</organism>
<dbReference type="AlphaFoldDB" id="A0AAJ0F4V5"/>
<keyword evidence="1" id="KW-0489">Methyltransferase</keyword>
<dbReference type="Gene3D" id="3.40.50.150">
    <property type="entry name" value="Vaccinia Virus protein VP39"/>
    <property type="match status" value="1"/>
</dbReference>
<sequence>MRGGPPESAPLPTGSPPTGLTHLWQKPTFADLLACLQQLRVEPPVWNLKASRAEILQKQEEQQHAVDAREIVSFLSVIIKSSLAWLDDDDEREQIWDEASKRLAERCGRTAMGEITRRWPFESPDESGPGSFTLTIREPALTGDSLGLKTWGSSYVLARLLPSFSSPSGSPGGPGPLAHLLSVEDASRPPILILELGSGTGLLGLAAAATWRCPVVLTDLPTIVPNLSHNAAQNRAIIEARGGSVETVPLTWGDTSHSDPRFVNERYKLIVVADPLYDDDHPALLASAIDAQLDLGTEARVLVMVPERDDVTRGLLRMFRLELGRTETPLCCVQEGTVAGEDDWGNGDDDDDARQVGFWWGIFKRDDSR</sequence>
<dbReference type="InterPro" id="IPR019410">
    <property type="entry name" value="Methyltransf_16"/>
</dbReference>
<protein>
    <submittedName>
        <fullName evidence="1">Methyltransferase-domain-containing protein</fullName>
    </submittedName>
</protein>
<dbReference type="Pfam" id="PF10294">
    <property type="entry name" value="Methyltransf_16"/>
    <property type="match status" value="1"/>
</dbReference>
<comment type="caution">
    <text evidence="1">The sequence shown here is derived from an EMBL/GenBank/DDBJ whole genome shotgun (WGS) entry which is preliminary data.</text>
</comment>
<dbReference type="GO" id="GO:0008757">
    <property type="term" value="F:S-adenosylmethionine-dependent methyltransferase activity"/>
    <property type="evidence" value="ECO:0007669"/>
    <property type="project" value="UniProtKB-ARBA"/>
</dbReference>
<reference evidence="1" key="1">
    <citation type="submission" date="2023-06" db="EMBL/GenBank/DDBJ databases">
        <title>Genome-scale phylogeny and comparative genomics of the fungal order Sordariales.</title>
        <authorList>
            <consortium name="Lawrence Berkeley National Laboratory"/>
            <person name="Hensen N."/>
            <person name="Bonometti L."/>
            <person name="Westerberg I."/>
            <person name="Brannstrom I.O."/>
            <person name="Guillou S."/>
            <person name="Cros-Aarteil S."/>
            <person name="Calhoun S."/>
            <person name="Haridas S."/>
            <person name="Kuo A."/>
            <person name="Mondo S."/>
            <person name="Pangilinan J."/>
            <person name="Riley R."/>
            <person name="Labutti K."/>
            <person name="Andreopoulos B."/>
            <person name="Lipzen A."/>
            <person name="Chen C."/>
            <person name="Yanf M."/>
            <person name="Daum C."/>
            <person name="Ng V."/>
            <person name="Clum A."/>
            <person name="Steindorff A."/>
            <person name="Ohm R."/>
            <person name="Martin F."/>
            <person name="Silar P."/>
            <person name="Natvig D."/>
            <person name="Lalanne C."/>
            <person name="Gautier V."/>
            <person name="Ament-Velasquez S.L."/>
            <person name="Kruys A."/>
            <person name="Hutchinson M.I."/>
            <person name="Powell A.J."/>
            <person name="Barry K."/>
            <person name="Miller A.N."/>
            <person name="Grigoriev I.V."/>
            <person name="Debuchy R."/>
            <person name="Gladieux P."/>
            <person name="Thoren M.H."/>
            <person name="Johannesson H."/>
        </authorList>
    </citation>
    <scope>NUCLEOTIDE SEQUENCE</scope>
    <source>
        <strain evidence="1">PSN4</strain>
    </source>
</reference>
<dbReference type="Proteomes" id="UP001239445">
    <property type="component" value="Unassembled WGS sequence"/>
</dbReference>
<dbReference type="SUPFAM" id="SSF53335">
    <property type="entry name" value="S-adenosyl-L-methionine-dependent methyltransferases"/>
    <property type="match status" value="1"/>
</dbReference>
<proteinExistence type="predicted"/>
<evidence type="ECO:0000313" key="2">
    <source>
        <dbReference type="Proteomes" id="UP001239445"/>
    </source>
</evidence>
<dbReference type="PANTHER" id="PTHR14614">
    <property type="entry name" value="HEPATOCELLULAR CARCINOMA-ASSOCIATED ANTIGEN"/>
    <property type="match status" value="1"/>
</dbReference>